<dbReference type="NCBIfam" id="TIGR00654">
    <property type="entry name" value="PhzF_family"/>
    <property type="match status" value="1"/>
</dbReference>
<name>A0ABY4YHN8_9MICO</name>
<dbReference type="EMBL" id="CP099490">
    <property type="protein sequence ID" value="USQ76276.1"/>
    <property type="molecule type" value="Genomic_DNA"/>
</dbReference>
<evidence type="ECO:0000313" key="2">
    <source>
        <dbReference type="Proteomes" id="UP001056535"/>
    </source>
</evidence>
<keyword evidence="2" id="KW-1185">Reference proteome</keyword>
<reference evidence="1" key="1">
    <citation type="submission" date="2022-06" db="EMBL/GenBank/DDBJ databases">
        <title>Ornithinimicrobium JY.X270.</title>
        <authorList>
            <person name="Huang Y."/>
        </authorList>
    </citation>
    <scope>NUCLEOTIDE SEQUENCE</scope>
    <source>
        <strain evidence="1">JY.X270</strain>
    </source>
</reference>
<organism evidence="1 2">
    <name type="scientific">Ornithinimicrobium cryptoxanthini</name>
    <dbReference type="NCBI Taxonomy" id="2934161"/>
    <lineage>
        <taxon>Bacteria</taxon>
        <taxon>Bacillati</taxon>
        <taxon>Actinomycetota</taxon>
        <taxon>Actinomycetes</taxon>
        <taxon>Micrococcales</taxon>
        <taxon>Ornithinimicrobiaceae</taxon>
        <taxon>Ornithinimicrobium</taxon>
    </lineage>
</organism>
<gene>
    <name evidence="1" type="ORF">NF557_17085</name>
</gene>
<dbReference type="PIRSF" id="PIRSF016184">
    <property type="entry name" value="PhzC_PhzF"/>
    <property type="match status" value="1"/>
</dbReference>
<dbReference type="Pfam" id="PF02567">
    <property type="entry name" value="PhzC-PhzF"/>
    <property type="match status" value="1"/>
</dbReference>
<dbReference type="InterPro" id="IPR003719">
    <property type="entry name" value="Phenazine_PhzF-like"/>
</dbReference>
<dbReference type="Gene3D" id="3.10.310.10">
    <property type="entry name" value="Diaminopimelate Epimerase, Chain A, domain 1"/>
    <property type="match status" value="2"/>
</dbReference>
<accession>A0ABY4YHN8</accession>
<protein>
    <submittedName>
        <fullName evidence="1">PhzF family phenazine biosynthesis protein</fullName>
    </submittedName>
</protein>
<dbReference type="PANTHER" id="PTHR13774:SF32">
    <property type="entry name" value="ANTISENSE-ENHANCING SEQUENCE 1"/>
    <property type="match status" value="1"/>
</dbReference>
<dbReference type="RefSeq" id="WP_252620971.1">
    <property type="nucleotide sequence ID" value="NZ_CP099490.1"/>
</dbReference>
<proteinExistence type="predicted"/>
<sequence length="275" mass="29160">MRFSQVDVFAHEPCRGNPLAVVHDAEGLSDDELARFANWTNLSETTFLLPPTQPGADYRVRIFTVSEELPFAGHPTLGSARAWLAAGGQPATEGEVAQECGAGLIRVRYDEEQLAFAAPGFLRSGEVERDVFDQLVTALRISPDQVRHTQWIDNGPGWVGVVLDSAEEVLDLRPDFAALGDLDVGVIGAHAPGGPADYEVRAFVPGLGVNEDPVTGSLNAGFGVWLIGAGLAPEVFTVRQGTALGRAGHVDLRAEDGQVWVGGAAQVLISGEVTL</sequence>
<dbReference type="Proteomes" id="UP001056535">
    <property type="component" value="Chromosome"/>
</dbReference>
<evidence type="ECO:0000313" key="1">
    <source>
        <dbReference type="EMBL" id="USQ76276.1"/>
    </source>
</evidence>
<dbReference type="SUPFAM" id="SSF54506">
    <property type="entry name" value="Diaminopimelate epimerase-like"/>
    <property type="match status" value="1"/>
</dbReference>
<dbReference type="PANTHER" id="PTHR13774">
    <property type="entry name" value="PHENAZINE BIOSYNTHESIS PROTEIN"/>
    <property type="match status" value="1"/>
</dbReference>